<sequence>MEKHMRFLIIRLSSIGDVLHSTPVARALKTALPACHITWLVGEVPAELLFYNPFIDDVYVWPRERWEKALRSGDFGEAWRLWRQLQVDLRGKNFDAVLDIHGLFLTGMIAAASGVRRRIGMSGAREMNYLFMSETATGTADSRHFILRYLSVLKPLGIHTTDAQMNLFLSAEAVSFAEEFLQFNGVKKNKCLITINPSTTWPAKNWPAEHFVSVINRLGEQAQVLLCGGPSDRKLADEIIRQVEVPLIDAVGRTNLLQMAALLSRSTILLTGDTGPLHMAVALNVPTVSIFGATDPAVYGPFTGPHVVLRASTECSPCNKRKCPRQDVACMRSVSPDSVIREIGIILKNLAYNGAGRM</sequence>
<dbReference type="AlphaFoldDB" id="A0A348AM24"/>
<keyword evidence="1" id="KW-0328">Glycosyltransferase</keyword>
<accession>A0A348AM24</accession>
<evidence type="ECO:0000256" key="1">
    <source>
        <dbReference type="ARBA" id="ARBA00022676"/>
    </source>
</evidence>
<dbReference type="InterPro" id="IPR002201">
    <property type="entry name" value="Glyco_trans_9"/>
</dbReference>
<evidence type="ECO:0000256" key="2">
    <source>
        <dbReference type="ARBA" id="ARBA00022679"/>
    </source>
</evidence>
<proteinExistence type="predicted"/>
<dbReference type="PANTHER" id="PTHR30160:SF1">
    <property type="entry name" value="LIPOPOLYSACCHARIDE 1,2-N-ACETYLGLUCOSAMINETRANSFERASE-RELATED"/>
    <property type="match status" value="1"/>
</dbReference>
<organism evidence="3 4">
    <name type="scientific">Methylomusa anaerophila</name>
    <dbReference type="NCBI Taxonomy" id="1930071"/>
    <lineage>
        <taxon>Bacteria</taxon>
        <taxon>Bacillati</taxon>
        <taxon>Bacillota</taxon>
        <taxon>Negativicutes</taxon>
        <taxon>Selenomonadales</taxon>
        <taxon>Sporomusaceae</taxon>
        <taxon>Methylomusa</taxon>
    </lineage>
</organism>
<dbReference type="GO" id="GO:0009244">
    <property type="term" value="P:lipopolysaccharide core region biosynthetic process"/>
    <property type="evidence" value="ECO:0007669"/>
    <property type="project" value="TreeGrafter"/>
</dbReference>
<dbReference type="PANTHER" id="PTHR30160">
    <property type="entry name" value="TETRAACYLDISACCHARIDE 4'-KINASE-RELATED"/>
    <property type="match status" value="1"/>
</dbReference>
<protein>
    <submittedName>
        <fullName evidence="3">Lipopolysaccharide core heptosyltransferase RfaQ</fullName>
        <ecNumber evidence="3">2.-.-.-</ecNumber>
    </submittedName>
</protein>
<dbReference type="OrthoDB" id="9797795at2"/>
<keyword evidence="4" id="KW-1185">Reference proteome</keyword>
<dbReference type="RefSeq" id="WP_126309061.1">
    <property type="nucleotide sequence ID" value="NZ_AP018449.1"/>
</dbReference>
<name>A0A348AM24_9FIRM</name>
<dbReference type="EMBL" id="AP018449">
    <property type="protein sequence ID" value="BBB92122.1"/>
    <property type="molecule type" value="Genomic_DNA"/>
</dbReference>
<reference evidence="3 4" key="1">
    <citation type="journal article" date="2018" name="Int. J. Syst. Evol. Microbiol.">
        <title>Methylomusa anaerophila gen. nov., sp. nov., an anaerobic methanol-utilizing bacterium isolated from a microbial fuel cell.</title>
        <authorList>
            <person name="Amano N."/>
            <person name="Yamamuro A."/>
            <person name="Miyahara M."/>
            <person name="Kouzuma A."/>
            <person name="Abe T."/>
            <person name="Watanabe K."/>
        </authorList>
    </citation>
    <scope>NUCLEOTIDE SEQUENCE [LARGE SCALE GENOMIC DNA]</scope>
    <source>
        <strain evidence="3 4">MMFC1</strain>
    </source>
</reference>
<keyword evidence="2 3" id="KW-0808">Transferase</keyword>
<dbReference type="InterPro" id="IPR051199">
    <property type="entry name" value="LPS_LOS_Heptosyltrfase"/>
</dbReference>
<evidence type="ECO:0000313" key="3">
    <source>
        <dbReference type="EMBL" id="BBB92122.1"/>
    </source>
</evidence>
<dbReference type="EC" id="2.-.-.-" evidence="3"/>
<evidence type="ECO:0000313" key="4">
    <source>
        <dbReference type="Proteomes" id="UP000276437"/>
    </source>
</evidence>
<dbReference type="Gene3D" id="3.40.50.2000">
    <property type="entry name" value="Glycogen Phosphorylase B"/>
    <property type="match status" value="2"/>
</dbReference>
<dbReference type="GO" id="GO:0005829">
    <property type="term" value="C:cytosol"/>
    <property type="evidence" value="ECO:0007669"/>
    <property type="project" value="TreeGrafter"/>
</dbReference>
<dbReference type="Pfam" id="PF01075">
    <property type="entry name" value="Glyco_transf_9"/>
    <property type="match status" value="1"/>
</dbReference>
<dbReference type="KEGG" id="mana:MAMMFC1_02807"/>
<dbReference type="CDD" id="cd03789">
    <property type="entry name" value="GT9_LPS_heptosyltransferase"/>
    <property type="match status" value="1"/>
</dbReference>
<gene>
    <name evidence="3" type="primary">rfaQ_6</name>
    <name evidence="3" type="ORF">MAMMFC1_02807</name>
</gene>
<dbReference type="SUPFAM" id="SSF53756">
    <property type="entry name" value="UDP-Glycosyltransferase/glycogen phosphorylase"/>
    <property type="match status" value="1"/>
</dbReference>
<dbReference type="GO" id="GO:0008713">
    <property type="term" value="F:ADP-heptose-lipopolysaccharide heptosyltransferase activity"/>
    <property type="evidence" value="ECO:0007669"/>
    <property type="project" value="TreeGrafter"/>
</dbReference>
<dbReference type="Proteomes" id="UP000276437">
    <property type="component" value="Chromosome"/>
</dbReference>